<keyword evidence="1" id="KW-1133">Transmembrane helix</keyword>
<name>A0A2S0HY02_9FLAO</name>
<feature type="transmembrane region" description="Helical" evidence="1">
    <location>
        <begin position="270"/>
        <end position="289"/>
    </location>
</feature>
<dbReference type="EMBL" id="CP027062">
    <property type="protein sequence ID" value="AVI51490.1"/>
    <property type="molecule type" value="Genomic_DNA"/>
</dbReference>
<dbReference type="InterPro" id="IPR002656">
    <property type="entry name" value="Acyl_transf_3_dom"/>
</dbReference>
<gene>
    <name evidence="3" type="ORF">C5O00_10025</name>
</gene>
<feature type="transmembrane region" description="Helical" evidence="1">
    <location>
        <begin position="336"/>
        <end position="357"/>
    </location>
</feature>
<feature type="transmembrane region" description="Helical" evidence="1">
    <location>
        <begin position="209"/>
        <end position="226"/>
    </location>
</feature>
<evidence type="ECO:0000313" key="3">
    <source>
        <dbReference type="EMBL" id="AVI51490.1"/>
    </source>
</evidence>
<dbReference type="AlphaFoldDB" id="A0A2S0HY02"/>
<dbReference type="PANTHER" id="PTHR23028">
    <property type="entry name" value="ACETYLTRANSFERASE"/>
    <property type="match status" value="1"/>
</dbReference>
<reference evidence="3 4" key="1">
    <citation type="submission" date="2018-02" db="EMBL/GenBank/DDBJ databases">
        <title>Genomic analysis of the strain RR4-38 isolated from a seawater recirculating aquaculture system.</title>
        <authorList>
            <person name="Kim Y.-S."/>
            <person name="Jang Y.H."/>
            <person name="Kim K.-H."/>
        </authorList>
    </citation>
    <scope>NUCLEOTIDE SEQUENCE [LARGE SCALE GENOMIC DNA]</scope>
    <source>
        <strain evidence="3 4">RR4-38</strain>
    </source>
</reference>
<dbReference type="Proteomes" id="UP000238442">
    <property type="component" value="Chromosome"/>
</dbReference>
<feature type="transmembrane region" description="Helical" evidence="1">
    <location>
        <begin position="43"/>
        <end position="67"/>
    </location>
</feature>
<dbReference type="PANTHER" id="PTHR23028:SF53">
    <property type="entry name" value="ACYL_TRANSF_3 DOMAIN-CONTAINING PROTEIN"/>
    <property type="match status" value="1"/>
</dbReference>
<protein>
    <recommendedName>
        <fullName evidence="2">Acyltransferase 3 domain-containing protein</fullName>
    </recommendedName>
</protein>
<accession>A0A2S0HY02</accession>
<feature type="transmembrane region" description="Helical" evidence="1">
    <location>
        <begin position="88"/>
        <end position="109"/>
    </location>
</feature>
<feature type="transmembrane region" description="Helical" evidence="1">
    <location>
        <begin position="12"/>
        <end position="31"/>
    </location>
</feature>
<evidence type="ECO:0000313" key="4">
    <source>
        <dbReference type="Proteomes" id="UP000238442"/>
    </source>
</evidence>
<dbReference type="RefSeq" id="WP_105216730.1">
    <property type="nucleotide sequence ID" value="NZ_CP027062.1"/>
</dbReference>
<proteinExistence type="predicted"/>
<feature type="transmembrane region" description="Helical" evidence="1">
    <location>
        <begin position="238"/>
        <end position="258"/>
    </location>
</feature>
<keyword evidence="1" id="KW-0812">Transmembrane</keyword>
<organism evidence="3 4">
    <name type="scientific">Pukyongia salina</name>
    <dbReference type="NCBI Taxonomy" id="2094025"/>
    <lineage>
        <taxon>Bacteria</taxon>
        <taxon>Pseudomonadati</taxon>
        <taxon>Bacteroidota</taxon>
        <taxon>Flavobacteriia</taxon>
        <taxon>Flavobacteriales</taxon>
        <taxon>Flavobacteriaceae</taxon>
        <taxon>Pukyongia</taxon>
    </lineage>
</organism>
<sequence length="382" mass="45715">MNISNKKRNVGLDVARTFAILLVLFSHSLWISDNYPRVVSAAMQLSGTAGVEIFFIISGFLIGKIVWRELLLPDFSFRNIKHFLFRRWFRTFPNYYLLLFVNVLVWYFIYGEFPEKIYKYILYIQNFADTSLPFYRVSWSLAVEQFSYIIGPFLLYGLVVLFPKKNRDRFYLWVTIFILLCFTLTKVYFYYNNSVADIYEWNESIRKVLIYRLDAVYWGFLLRYFYNKYTEWVHKHERMLLFIGLFTLVFLNILRVPLGITVEQTPGFMIIFYLAIHSIAICCLIPYLVTMELKSAVAVRFFTTISLISYSLYLLHYTIILHSLKTIFPSEELTGVSLWLYTFLYWGITILFSYLLYRYFEKPVTDLRDSPRILKWLGQDKN</sequence>
<dbReference type="InterPro" id="IPR050879">
    <property type="entry name" value="Acyltransferase_3"/>
</dbReference>
<dbReference type="KEGG" id="aue:C5O00_10025"/>
<dbReference type="GO" id="GO:0016747">
    <property type="term" value="F:acyltransferase activity, transferring groups other than amino-acyl groups"/>
    <property type="evidence" value="ECO:0007669"/>
    <property type="project" value="InterPro"/>
</dbReference>
<feature type="transmembrane region" description="Helical" evidence="1">
    <location>
        <begin position="170"/>
        <end position="189"/>
    </location>
</feature>
<feature type="transmembrane region" description="Helical" evidence="1">
    <location>
        <begin position="145"/>
        <end position="163"/>
    </location>
</feature>
<evidence type="ECO:0000256" key="1">
    <source>
        <dbReference type="SAM" id="Phobius"/>
    </source>
</evidence>
<dbReference type="Pfam" id="PF01757">
    <property type="entry name" value="Acyl_transf_3"/>
    <property type="match status" value="1"/>
</dbReference>
<dbReference type="GO" id="GO:0000271">
    <property type="term" value="P:polysaccharide biosynthetic process"/>
    <property type="evidence" value="ECO:0007669"/>
    <property type="project" value="TreeGrafter"/>
</dbReference>
<feature type="domain" description="Acyltransferase 3" evidence="2">
    <location>
        <begin position="10"/>
        <end position="358"/>
    </location>
</feature>
<evidence type="ECO:0000259" key="2">
    <source>
        <dbReference type="Pfam" id="PF01757"/>
    </source>
</evidence>
<feature type="transmembrane region" description="Helical" evidence="1">
    <location>
        <begin position="301"/>
        <end position="324"/>
    </location>
</feature>
<dbReference type="GO" id="GO:0016020">
    <property type="term" value="C:membrane"/>
    <property type="evidence" value="ECO:0007669"/>
    <property type="project" value="TreeGrafter"/>
</dbReference>
<keyword evidence="4" id="KW-1185">Reference proteome</keyword>
<keyword evidence="1" id="KW-0472">Membrane</keyword>
<dbReference type="OrthoDB" id="290051at2"/>